<dbReference type="Pfam" id="PF13360">
    <property type="entry name" value="PQQ_2"/>
    <property type="match status" value="2"/>
</dbReference>
<dbReference type="PANTHER" id="PTHR34512:SF30">
    <property type="entry name" value="OUTER MEMBRANE PROTEIN ASSEMBLY FACTOR BAMB"/>
    <property type="match status" value="1"/>
</dbReference>
<dbReference type="SMART" id="SM00564">
    <property type="entry name" value="PQQ"/>
    <property type="match status" value="4"/>
</dbReference>
<dbReference type="SUPFAM" id="SSF50998">
    <property type="entry name" value="Quinoprotein alcohol dehydrogenase-like"/>
    <property type="match status" value="1"/>
</dbReference>
<reference evidence="2" key="1">
    <citation type="submission" date="2021-06" db="EMBL/GenBank/DDBJ databases">
        <title>50 bacteria genomes isolated from Dapeng, Shenzhen, China.</title>
        <authorList>
            <person name="Zheng W."/>
            <person name="Yu S."/>
            <person name="Huang Y."/>
        </authorList>
    </citation>
    <scope>NUCLEOTIDE SEQUENCE</scope>
    <source>
        <strain evidence="2">DP4N28-2</strain>
    </source>
</reference>
<dbReference type="EMBL" id="JAHVKP010000001">
    <property type="protein sequence ID" value="MBY6217941.1"/>
    <property type="molecule type" value="Genomic_DNA"/>
</dbReference>
<organism evidence="2 3">
    <name type="scientific">Qipengyuania aquimaris</name>
    <dbReference type="NCBI Taxonomy" id="255984"/>
    <lineage>
        <taxon>Bacteria</taxon>
        <taxon>Pseudomonadati</taxon>
        <taxon>Pseudomonadota</taxon>
        <taxon>Alphaproteobacteria</taxon>
        <taxon>Sphingomonadales</taxon>
        <taxon>Erythrobacteraceae</taxon>
        <taxon>Qipengyuania</taxon>
    </lineage>
</organism>
<proteinExistence type="predicted"/>
<dbReference type="PANTHER" id="PTHR34512">
    <property type="entry name" value="CELL SURFACE PROTEIN"/>
    <property type="match status" value="1"/>
</dbReference>
<dbReference type="InterPro" id="IPR015943">
    <property type="entry name" value="WD40/YVTN_repeat-like_dom_sf"/>
</dbReference>
<evidence type="ECO:0000259" key="1">
    <source>
        <dbReference type="Pfam" id="PF13360"/>
    </source>
</evidence>
<dbReference type="Gene3D" id="2.130.10.10">
    <property type="entry name" value="YVTN repeat-like/Quinoprotein amine dehydrogenase"/>
    <property type="match status" value="1"/>
</dbReference>
<dbReference type="Proteomes" id="UP000824927">
    <property type="component" value="Unassembled WGS sequence"/>
</dbReference>
<comment type="caution">
    <text evidence="2">The sequence shown here is derived from an EMBL/GenBank/DDBJ whole genome shotgun (WGS) entry which is preliminary data.</text>
</comment>
<name>A0A9Q3S0Y7_9SPHN</name>
<dbReference type="PROSITE" id="PS51257">
    <property type="entry name" value="PROKAR_LIPOPROTEIN"/>
    <property type="match status" value="1"/>
</dbReference>
<dbReference type="AlphaFoldDB" id="A0A9Q3S0Y7"/>
<evidence type="ECO:0000313" key="2">
    <source>
        <dbReference type="EMBL" id="MBY6217941.1"/>
    </source>
</evidence>
<feature type="domain" description="Pyrrolo-quinoline quinone repeat" evidence="1">
    <location>
        <begin position="204"/>
        <end position="376"/>
    </location>
</feature>
<accession>A0A9Q3S0Y7</accession>
<dbReference type="InterPro" id="IPR018391">
    <property type="entry name" value="PQQ_b-propeller_rpt"/>
</dbReference>
<dbReference type="InterPro" id="IPR002372">
    <property type="entry name" value="PQQ_rpt_dom"/>
</dbReference>
<dbReference type="InterPro" id="IPR011047">
    <property type="entry name" value="Quinoprotein_ADH-like_sf"/>
</dbReference>
<gene>
    <name evidence="2" type="ORF">KUV31_06245</name>
</gene>
<sequence length="517" mass="55285">MRVASVLALGASAIVLGSCGGGDSSGPPTGGPTPPPTLSVTLSKSTDTIVLQEGETASFGFDASYTGTSPQPIVADVAIGGERYALKGSPTANGTSFTLEFETLPLAAGGEKTSTITFRLCTSANCSTVYPGSTQTFQLTLDVQLEDWGMFQRNAAHTGYVAAHYDPADFADAWTWDLAAGETLELSSTRGKVFVTQRNYFGQSDVHALSAEDGSKLWTRSLGDQAYTSGPSFSDGKVFVTSMQSSSDTNPQWVLDSETGNVLQQMIFSAQWHDFAQPTVFGDSVFVAAGYYGNVVYDFDHTDGTKVWERNGSGGAIWDGQTVAADEDYVYYYSGGAMDVFNRLTGELVKSMADPDFDWRGYSWEAAPVLDGNGRVFGFTSPRAYEWDTKLSGYSVTSGAKIWNTEALYTTAPAYAHDRLFAARHGLQLIDAINPATGAVDFSLAFPGSDTARSNVVIADNLLFVSGTTKTYAFDLSQTGYPVVWESDAYGMHLAISPDNLLLISDSNRVRAVSLAP</sequence>
<dbReference type="RefSeq" id="WP_222404924.1">
    <property type="nucleotide sequence ID" value="NZ_JAHVKP010000001.1"/>
</dbReference>
<evidence type="ECO:0000313" key="3">
    <source>
        <dbReference type="Proteomes" id="UP000824927"/>
    </source>
</evidence>
<feature type="domain" description="Pyrrolo-quinoline quinone repeat" evidence="1">
    <location>
        <begin position="388"/>
        <end position="515"/>
    </location>
</feature>
<protein>
    <submittedName>
        <fullName evidence="2">PQQ-binding-like beta-propeller repeat protein</fullName>
    </submittedName>
</protein>